<organism evidence="1 2">
    <name type="scientific">Lentinula detonsa</name>
    <dbReference type="NCBI Taxonomy" id="2804962"/>
    <lineage>
        <taxon>Eukaryota</taxon>
        <taxon>Fungi</taxon>
        <taxon>Dikarya</taxon>
        <taxon>Basidiomycota</taxon>
        <taxon>Agaricomycotina</taxon>
        <taxon>Agaricomycetes</taxon>
        <taxon>Agaricomycetidae</taxon>
        <taxon>Agaricales</taxon>
        <taxon>Marasmiineae</taxon>
        <taxon>Omphalotaceae</taxon>
        <taxon>Lentinula</taxon>
    </lineage>
</organism>
<evidence type="ECO:0000313" key="2">
    <source>
        <dbReference type="Proteomes" id="UP001163850"/>
    </source>
</evidence>
<gene>
    <name evidence="1" type="ORF">F5890DRAFT_1421328</name>
</gene>
<evidence type="ECO:0008006" key="3">
    <source>
        <dbReference type="Google" id="ProtNLM"/>
    </source>
</evidence>
<dbReference type="Proteomes" id="UP001163850">
    <property type="component" value="Unassembled WGS sequence"/>
</dbReference>
<protein>
    <recommendedName>
        <fullName evidence="3">DDE Tnp4 domain-containing protein</fullName>
    </recommendedName>
</protein>
<dbReference type="EMBL" id="MU802345">
    <property type="protein sequence ID" value="KAJ3979445.1"/>
    <property type="molecule type" value="Genomic_DNA"/>
</dbReference>
<name>A0AA38PQK9_9AGAR</name>
<sequence length="109" mass="12191">FGIAKRRFQILNGAPEYPFSTQTKIVPALAAIHNFIKSMDPGDQGYRIHSSTLDVQMSQKSAQMVDTNDDGELGTTVTTAERRQANERCDAIAQAMWNDYITYTANMEN</sequence>
<proteinExistence type="predicted"/>
<accession>A0AA38PQK9</accession>
<feature type="non-terminal residue" evidence="1">
    <location>
        <position position="1"/>
    </location>
</feature>
<reference evidence="1" key="1">
    <citation type="submission" date="2022-08" db="EMBL/GenBank/DDBJ databases">
        <authorList>
            <consortium name="DOE Joint Genome Institute"/>
            <person name="Min B."/>
            <person name="Riley R."/>
            <person name="Sierra-Patev S."/>
            <person name="Naranjo-Ortiz M."/>
            <person name="Looney B."/>
            <person name="Konkel Z."/>
            <person name="Slot J.C."/>
            <person name="Sakamoto Y."/>
            <person name="Steenwyk J.L."/>
            <person name="Rokas A."/>
            <person name="Carro J."/>
            <person name="Camarero S."/>
            <person name="Ferreira P."/>
            <person name="Molpeceres G."/>
            <person name="Ruiz-Duenas F.J."/>
            <person name="Serrano A."/>
            <person name="Henrissat B."/>
            <person name="Drula E."/>
            <person name="Hughes K.W."/>
            <person name="Mata J.L."/>
            <person name="Ishikawa N.K."/>
            <person name="Vargas-Isla R."/>
            <person name="Ushijima S."/>
            <person name="Smith C.A."/>
            <person name="Ahrendt S."/>
            <person name="Andreopoulos W."/>
            <person name="He G."/>
            <person name="Labutti K."/>
            <person name="Lipzen A."/>
            <person name="Ng V."/>
            <person name="Sandor L."/>
            <person name="Barry K."/>
            <person name="Martinez A.T."/>
            <person name="Xiao Y."/>
            <person name="Gibbons J.G."/>
            <person name="Terashima K."/>
            <person name="Hibbett D.S."/>
            <person name="Grigoriev I.V."/>
        </authorList>
    </citation>
    <scope>NUCLEOTIDE SEQUENCE</scope>
    <source>
        <strain evidence="1">TFB7829</strain>
    </source>
</reference>
<evidence type="ECO:0000313" key="1">
    <source>
        <dbReference type="EMBL" id="KAJ3979445.1"/>
    </source>
</evidence>
<dbReference type="AlphaFoldDB" id="A0AA38PQK9"/>
<comment type="caution">
    <text evidence="1">The sequence shown here is derived from an EMBL/GenBank/DDBJ whole genome shotgun (WGS) entry which is preliminary data.</text>
</comment>